<dbReference type="PANTHER" id="PTHR36118:SF1">
    <property type="entry name" value="ION-TRANSLOCATING OXIDOREDUCTASE COMPLEX SUBUNIT G"/>
    <property type="match status" value="1"/>
</dbReference>
<keyword evidence="6 7" id="KW-0472">Membrane</keyword>
<accession>A0A2H0LX91</accession>
<dbReference type="Proteomes" id="UP000229641">
    <property type="component" value="Unassembled WGS sequence"/>
</dbReference>
<dbReference type="AlphaFoldDB" id="A0A2H0LX91"/>
<evidence type="ECO:0000256" key="3">
    <source>
        <dbReference type="ARBA" id="ARBA00022630"/>
    </source>
</evidence>
<proteinExistence type="inferred from homology"/>
<protein>
    <recommendedName>
        <fullName evidence="6">Ion-translocating oxidoreductase complex subunit G</fullName>
        <ecNumber evidence="6">7.-.-.-</ecNumber>
    </recommendedName>
    <alternativeName>
        <fullName evidence="6">Rnf electron transport complex subunit G</fullName>
    </alternativeName>
</protein>
<reference evidence="9 10" key="1">
    <citation type="submission" date="2017-09" db="EMBL/GenBank/DDBJ databases">
        <title>Depth-based differentiation of microbial function through sediment-hosted aquifers and enrichment of novel symbionts in the deep terrestrial subsurface.</title>
        <authorList>
            <person name="Probst A.J."/>
            <person name="Ladd B."/>
            <person name="Jarett J.K."/>
            <person name="Geller-Mcgrath D.E."/>
            <person name="Sieber C.M."/>
            <person name="Emerson J.B."/>
            <person name="Anantharaman K."/>
            <person name="Thomas B.C."/>
            <person name="Malmstrom R."/>
            <person name="Stieglmeier M."/>
            <person name="Klingl A."/>
            <person name="Woyke T."/>
            <person name="Ryan C.M."/>
            <person name="Banfield J.F."/>
        </authorList>
    </citation>
    <scope>NUCLEOTIDE SEQUENCE [LARGE SCALE GENOMIC DNA]</scope>
    <source>
        <strain evidence="9">CG11_big_fil_rev_8_21_14_0_20_42_13</strain>
    </source>
</reference>
<dbReference type="SMART" id="SM00900">
    <property type="entry name" value="FMN_bind"/>
    <property type="match status" value="1"/>
</dbReference>
<evidence type="ECO:0000256" key="2">
    <source>
        <dbReference type="ARBA" id="ARBA00022553"/>
    </source>
</evidence>
<feature type="domain" description="FMN-binding" evidence="8">
    <location>
        <begin position="90"/>
        <end position="191"/>
    </location>
</feature>
<keyword evidence="6 7" id="KW-1133">Transmembrane helix</keyword>
<comment type="caution">
    <text evidence="9">The sequence shown here is derived from an EMBL/GenBank/DDBJ whole genome shotgun (WGS) entry which is preliminary data.</text>
</comment>
<evidence type="ECO:0000259" key="8">
    <source>
        <dbReference type="SMART" id="SM00900"/>
    </source>
</evidence>
<keyword evidence="6" id="KW-1278">Translocase</keyword>
<comment type="subcellular location">
    <subcellularLocation>
        <location evidence="6">Cell membrane</location>
        <topology evidence="6">Single-pass membrane protein</topology>
    </subcellularLocation>
</comment>
<gene>
    <name evidence="6" type="primary">rnfG</name>
    <name evidence="9" type="ORF">COV72_05200</name>
</gene>
<keyword evidence="6" id="KW-1003">Cell membrane</keyword>
<keyword evidence="3 6" id="KW-0285">Flavoprotein</keyword>
<evidence type="ECO:0000256" key="1">
    <source>
        <dbReference type="ARBA" id="ARBA00022448"/>
    </source>
</evidence>
<evidence type="ECO:0000313" key="10">
    <source>
        <dbReference type="Proteomes" id="UP000229641"/>
    </source>
</evidence>
<keyword evidence="6 7" id="KW-0812">Transmembrane</keyword>
<keyword evidence="2 6" id="KW-0597">Phosphoprotein</keyword>
<dbReference type="PIRSF" id="PIRSF006091">
    <property type="entry name" value="E_trnsport_RnfG"/>
    <property type="match status" value="1"/>
</dbReference>
<dbReference type="GO" id="GO:0010181">
    <property type="term" value="F:FMN binding"/>
    <property type="evidence" value="ECO:0007669"/>
    <property type="project" value="InterPro"/>
</dbReference>
<comment type="function">
    <text evidence="6">Part of a membrane-bound complex that couples electron transfer with translocation of ions across the membrane.</text>
</comment>
<comment type="cofactor">
    <cofactor evidence="6">
        <name>FMN</name>
        <dbReference type="ChEBI" id="CHEBI:58210"/>
    </cofactor>
</comment>
<evidence type="ECO:0000256" key="4">
    <source>
        <dbReference type="ARBA" id="ARBA00022643"/>
    </source>
</evidence>
<dbReference type="GO" id="GO:0009055">
    <property type="term" value="F:electron transfer activity"/>
    <property type="evidence" value="ECO:0007669"/>
    <property type="project" value="InterPro"/>
</dbReference>
<comment type="subunit">
    <text evidence="6">The complex is composed of six subunits: RnfA, RnfB, RnfC, RnfD, RnfE and RnfG.</text>
</comment>
<dbReference type="InterPro" id="IPR007329">
    <property type="entry name" value="FMN-bd"/>
</dbReference>
<dbReference type="EC" id="7.-.-.-" evidence="6"/>
<dbReference type="InterPro" id="IPR010209">
    <property type="entry name" value="Ion_transpt_RnfG/RsxG"/>
</dbReference>
<evidence type="ECO:0000256" key="7">
    <source>
        <dbReference type="SAM" id="Phobius"/>
    </source>
</evidence>
<keyword evidence="4 6" id="KW-0288">FMN</keyword>
<feature type="transmembrane region" description="Helical" evidence="7">
    <location>
        <begin position="6"/>
        <end position="30"/>
    </location>
</feature>
<dbReference type="NCBIfam" id="TIGR01947">
    <property type="entry name" value="rnfG"/>
    <property type="match status" value="1"/>
</dbReference>
<dbReference type="Pfam" id="PF04205">
    <property type="entry name" value="FMN_bind"/>
    <property type="match status" value="1"/>
</dbReference>
<dbReference type="PANTHER" id="PTHR36118">
    <property type="entry name" value="ION-TRANSLOCATING OXIDOREDUCTASE COMPLEX SUBUNIT G"/>
    <property type="match status" value="1"/>
</dbReference>
<dbReference type="EMBL" id="PCWA01000075">
    <property type="protein sequence ID" value="PIQ89040.1"/>
    <property type="molecule type" value="Genomic_DNA"/>
</dbReference>
<sequence>MNKDIIKFSLILFLICFIAAVFLSGSNFITKEKIAFQKQKEEQEALREVMPEAFSFEAVKNRANEVIFYKALDNNADKIIGCCFIASRYGYSSLIEIMVGMDTQGNIKGIKILSQAETPGLGAKIAELAVQTTLLEVLTGKAKKEEKSKPWFEERFSNKAINKLDKVETITGATISSRAVIEAVKEKAEEIVKIAASRE</sequence>
<dbReference type="HAMAP" id="MF_00479">
    <property type="entry name" value="RsxG_RnfG"/>
    <property type="match status" value="1"/>
</dbReference>
<feature type="modified residue" description="FMN phosphoryl threonine" evidence="6">
    <location>
        <position position="174"/>
    </location>
</feature>
<dbReference type="GO" id="GO:0022900">
    <property type="term" value="P:electron transport chain"/>
    <property type="evidence" value="ECO:0007669"/>
    <property type="project" value="UniProtKB-UniRule"/>
</dbReference>
<name>A0A2H0LX91_9BACT</name>
<evidence type="ECO:0000313" key="9">
    <source>
        <dbReference type="EMBL" id="PIQ89040.1"/>
    </source>
</evidence>
<keyword evidence="5 6" id="KW-0249">Electron transport</keyword>
<keyword evidence="1 6" id="KW-0813">Transport</keyword>
<evidence type="ECO:0000256" key="6">
    <source>
        <dbReference type="HAMAP-Rule" id="MF_00479"/>
    </source>
</evidence>
<organism evidence="9 10">
    <name type="scientific">Candidatus Ghiorseimicrobium undicola</name>
    <dbReference type="NCBI Taxonomy" id="1974746"/>
    <lineage>
        <taxon>Bacteria</taxon>
        <taxon>Pseudomonadati</taxon>
        <taxon>Candidatus Omnitrophota</taxon>
        <taxon>Candidatus Ghiorseimicrobium</taxon>
    </lineage>
</organism>
<evidence type="ECO:0000256" key="5">
    <source>
        <dbReference type="ARBA" id="ARBA00022982"/>
    </source>
</evidence>
<comment type="similarity">
    <text evidence="6">Belongs to the RnfG family.</text>
</comment>
<dbReference type="GO" id="GO:0005886">
    <property type="term" value="C:plasma membrane"/>
    <property type="evidence" value="ECO:0007669"/>
    <property type="project" value="UniProtKB-SubCell"/>
</dbReference>